<comment type="caution">
    <text evidence="1">The sequence shown here is derived from an EMBL/GenBank/DDBJ whole genome shotgun (WGS) entry which is preliminary data.</text>
</comment>
<gene>
    <name evidence="1" type="ORF">RFULGI_LOCUS18551</name>
</gene>
<organism evidence="1 2">
    <name type="scientific">Racocetra fulgida</name>
    <dbReference type="NCBI Taxonomy" id="60492"/>
    <lineage>
        <taxon>Eukaryota</taxon>
        <taxon>Fungi</taxon>
        <taxon>Fungi incertae sedis</taxon>
        <taxon>Mucoromycota</taxon>
        <taxon>Glomeromycotina</taxon>
        <taxon>Glomeromycetes</taxon>
        <taxon>Diversisporales</taxon>
        <taxon>Gigasporaceae</taxon>
        <taxon>Racocetra</taxon>
    </lineage>
</organism>
<feature type="non-terminal residue" evidence="1">
    <location>
        <position position="86"/>
    </location>
</feature>
<name>A0A9N9K5A2_9GLOM</name>
<protein>
    <submittedName>
        <fullName evidence="1">14725_t:CDS:1</fullName>
    </submittedName>
</protein>
<dbReference type="Proteomes" id="UP000789396">
    <property type="component" value="Unassembled WGS sequence"/>
</dbReference>
<dbReference type="OrthoDB" id="2463097at2759"/>
<reference evidence="1" key="1">
    <citation type="submission" date="2021-06" db="EMBL/GenBank/DDBJ databases">
        <authorList>
            <person name="Kallberg Y."/>
            <person name="Tangrot J."/>
            <person name="Rosling A."/>
        </authorList>
    </citation>
    <scope>NUCLEOTIDE SEQUENCE</scope>
    <source>
        <strain evidence="1">IN212</strain>
    </source>
</reference>
<sequence>MPDIYNNTSTEVLIKSTIHNDKNQIINTSKRTDLSSQNSQDFLNRIIEELCDLYSKEVTKGNHANSILYSICQHFTNKQQIFKFVK</sequence>
<evidence type="ECO:0000313" key="1">
    <source>
        <dbReference type="EMBL" id="CAG8809110.1"/>
    </source>
</evidence>
<dbReference type="AlphaFoldDB" id="A0A9N9K5A2"/>
<evidence type="ECO:0000313" key="2">
    <source>
        <dbReference type="Proteomes" id="UP000789396"/>
    </source>
</evidence>
<proteinExistence type="predicted"/>
<accession>A0A9N9K5A2</accession>
<dbReference type="EMBL" id="CAJVPZ010082314">
    <property type="protein sequence ID" value="CAG8809110.1"/>
    <property type="molecule type" value="Genomic_DNA"/>
</dbReference>
<keyword evidence="2" id="KW-1185">Reference proteome</keyword>